<dbReference type="OrthoDB" id="8477976at2"/>
<dbReference type="Gene3D" id="1.10.530.10">
    <property type="match status" value="1"/>
</dbReference>
<name>A0A4R6FIF8_9SPHN</name>
<evidence type="ECO:0000313" key="1">
    <source>
        <dbReference type="EMBL" id="TDN81153.1"/>
    </source>
</evidence>
<reference evidence="1 2" key="1">
    <citation type="submission" date="2019-03" db="EMBL/GenBank/DDBJ databases">
        <title>Genomic Encyclopedia of Type Strains, Phase IV (KMG-IV): sequencing the most valuable type-strain genomes for metagenomic binning, comparative biology and taxonomic classification.</title>
        <authorList>
            <person name="Goeker M."/>
        </authorList>
    </citation>
    <scope>NUCLEOTIDE SEQUENCE [LARGE SCALE GENOMIC DNA]</scope>
    <source>
        <strain evidence="1 2">DSM 25059</strain>
    </source>
</reference>
<evidence type="ECO:0008006" key="3">
    <source>
        <dbReference type="Google" id="ProtNLM"/>
    </source>
</evidence>
<protein>
    <recommendedName>
        <fullName evidence="3">Transglycosylase-like protein with SLT domain</fullName>
    </recommendedName>
</protein>
<dbReference type="EMBL" id="SNWD01000008">
    <property type="protein sequence ID" value="TDN81153.1"/>
    <property type="molecule type" value="Genomic_DNA"/>
</dbReference>
<evidence type="ECO:0000313" key="2">
    <source>
        <dbReference type="Proteomes" id="UP000295493"/>
    </source>
</evidence>
<proteinExistence type="predicted"/>
<dbReference type="RefSeq" id="WP_133496007.1">
    <property type="nucleotide sequence ID" value="NZ_BMLU01000008.1"/>
</dbReference>
<keyword evidence="2" id="KW-1185">Reference proteome</keyword>
<accession>A0A4R6FIF8</accession>
<comment type="caution">
    <text evidence="1">The sequence shown here is derived from an EMBL/GenBank/DDBJ whole genome shotgun (WGS) entry which is preliminary data.</text>
</comment>
<dbReference type="Proteomes" id="UP000295493">
    <property type="component" value="Unassembled WGS sequence"/>
</dbReference>
<dbReference type="AlphaFoldDB" id="A0A4R6FIF8"/>
<organism evidence="1 2">
    <name type="scientific">Stakelama pacifica</name>
    <dbReference type="NCBI Taxonomy" id="517720"/>
    <lineage>
        <taxon>Bacteria</taxon>
        <taxon>Pseudomonadati</taxon>
        <taxon>Pseudomonadota</taxon>
        <taxon>Alphaproteobacteria</taxon>
        <taxon>Sphingomonadales</taxon>
        <taxon>Sphingomonadaceae</taxon>
        <taxon>Stakelama</taxon>
    </lineage>
</organism>
<sequence length="310" mass="32899">MIESMDFSRLSPARRADMIHRTAMADVQQRLWQAALGQSDDMPDASESVGGMRGGMDFASMVALVSGNRPDMVARPRMQPAIAVTTMESANSIASNGILNLGVNNEHSGSLEAAARRTGVPESALAAIVDAEAAKDSSGRWNAFSRNPRSSAAGLGQFLSGTWQDMAKKPGTWLNKVAADHGWLDQNGNVRSAARADLLRLRYDPTASIQTIADYASRNLDFLERKGVNVGSDATSIARTAYLAHHLGPGDAVTFMTTGLSDQRAATLLAAQIGSGRAQKAIAAAGDASAAHRAWLRGYVANSVQPQRYT</sequence>
<dbReference type="InterPro" id="IPR023346">
    <property type="entry name" value="Lysozyme-like_dom_sf"/>
</dbReference>
<dbReference type="SUPFAM" id="SSF53955">
    <property type="entry name" value="Lysozyme-like"/>
    <property type="match status" value="1"/>
</dbReference>
<gene>
    <name evidence="1" type="ORF">EV664_10895</name>
</gene>